<evidence type="ECO:0000313" key="2">
    <source>
        <dbReference type="Proteomes" id="UP000266723"/>
    </source>
</evidence>
<keyword evidence="2" id="KW-1185">Reference proteome</keyword>
<sequence length="176" mass="19883">MIPITLLPQAISHGGREAGSIFYATEMVELADEIWGDTDKGGGGGAGQSNDSVTIADRSLGQREEAWRPRALLYSLVAGTTERHWLLLHVIHVSWKTESSPDAQKRRVCRVLRKIYSWRRRKHFTSVCFLVEKVVETREREKVIQILAAGNNIQNIQQITGRFVSNLYKQRLLVGA</sequence>
<evidence type="ECO:0000313" key="1">
    <source>
        <dbReference type="EMBL" id="KAF3498142.1"/>
    </source>
</evidence>
<dbReference type="Proteomes" id="UP000266723">
    <property type="component" value="Unassembled WGS sequence"/>
</dbReference>
<proteinExistence type="predicted"/>
<dbReference type="EMBL" id="QGKV02002055">
    <property type="protein sequence ID" value="KAF3498142.1"/>
    <property type="molecule type" value="Genomic_DNA"/>
</dbReference>
<accession>A0ABQ7AKC7</accession>
<protein>
    <submittedName>
        <fullName evidence="1">Uncharacterized protein</fullName>
    </submittedName>
</protein>
<name>A0ABQ7AKC7_BRACR</name>
<gene>
    <name evidence="1" type="ORF">DY000_02055890</name>
</gene>
<comment type="caution">
    <text evidence="1">The sequence shown here is derived from an EMBL/GenBank/DDBJ whole genome shotgun (WGS) entry which is preliminary data.</text>
</comment>
<reference evidence="1 2" key="1">
    <citation type="journal article" date="2020" name="BMC Genomics">
        <title>Intraspecific diversification of the crop wild relative Brassica cretica Lam. using demographic model selection.</title>
        <authorList>
            <person name="Kioukis A."/>
            <person name="Michalopoulou V.A."/>
            <person name="Briers L."/>
            <person name="Pirintsos S."/>
            <person name="Studholme D.J."/>
            <person name="Pavlidis P."/>
            <person name="Sarris P.F."/>
        </authorList>
    </citation>
    <scope>NUCLEOTIDE SEQUENCE [LARGE SCALE GENOMIC DNA]</scope>
    <source>
        <strain evidence="2">cv. PFS-1207/04</strain>
    </source>
</reference>
<organism evidence="1 2">
    <name type="scientific">Brassica cretica</name>
    <name type="common">Mustard</name>
    <dbReference type="NCBI Taxonomy" id="69181"/>
    <lineage>
        <taxon>Eukaryota</taxon>
        <taxon>Viridiplantae</taxon>
        <taxon>Streptophyta</taxon>
        <taxon>Embryophyta</taxon>
        <taxon>Tracheophyta</taxon>
        <taxon>Spermatophyta</taxon>
        <taxon>Magnoliopsida</taxon>
        <taxon>eudicotyledons</taxon>
        <taxon>Gunneridae</taxon>
        <taxon>Pentapetalae</taxon>
        <taxon>rosids</taxon>
        <taxon>malvids</taxon>
        <taxon>Brassicales</taxon>
        <taxon>Brassicaceae</taxon>
        <taxon>Brassiceae</taxon>
        <taxon>Brassica</taxon>
    </lineage>
</organism>